<dbReference type="InterPro" id="IPR019861">
    <property type="entry name" value="PorP/SprF_Bacteroidetes"/>
</dbReference>
<proteinExistence type="predicted"/>
<dbReference type="EMBL" id="UINC01118000">
    <property type="protein sequence ID" value="SVC90828.1"/>
    <property type="molecule type" value="Genomic_DNA"/>
</dbReference>
<evidence type="ECO:0008006" key="2">
    <source>
        <dbReference type="Google" id="ProtNLM"/>
    </source>
</evidence>
<dbReference type="Pfam" id="PF11751">
    <property type="entry name" value="PorP_SprF"/>
    <property type="match status" value="1"/>
</dbReference>
<organism evidence="1">
    <name type="scientific">marine metagenome</name>
    <dbReference type="NCBI Taxonomy" id="408172"/>
    <lineage>
        <taxon>unclassified sequences</taxon>
        <taxon>metagenomes</taxon>
        <taxon>ecological metagenomes</taxon>
    </lineage>
</organism>
<sequence length="196" mass="22349">MNPAIVGTQDTDYKVTLQKRRQWVSVANPFSSFAICFETKNIFLNTPVGIQFINDIAGDANFTTSQLNFAINKSLAINQYKKFSMGVFLGYAQREVDYSDLVFEETEQLQNSSFIFFDVGLGGNYSVTINNNFSVIMGLGAYHINSPKQSLLKDDDIRLNQKYNYYLRSFFQLNHSLIISPSLLYSEQGKSNEFIF</sequence>
<dbReference type="AlphaFoldDB" id="A0A382R173"/>
<accession>A0A382R173</accession>
<evidence type="ECO:0000313" key="1">
    <source>
        <dbReference type="EMBL" id="SVC90828.1"/>
    </source>
</evidence>
<reference evidence="1" key="1">
    <citation type="submission" date="2018-05" db="EMBL/GenBank/DDBJ databases">
        <authorList>
            <person name="Lanie J.A."/>
            <person name="Ng W.-L."/>
            <person name="Kazmierczak K.M."/>
            <person name="Andrzejewski T.M."/>
            <person name="Davidsen T.M."/>
            <person name="Wayne K.J."/>
            <person name="Tettelin H."/>
            <person name="Glass J.I."/>
            <person name="Rusch D."/>
            <person name="Podicherti R."/>
            <person name="Tsui H.-C.T."/>
            <person name="Winkler M.E."/>
        </authorList>
    </citation>
    <scope>NUCLEOTIDE SEQUENCE</scope>
</reference>
<protein>
    <recommendedName>
        <fullName evidence="2">DUF5723 domain-containing protein</fullName>
    </recommendedName>
</protein>
<dbReference type="NCBIfam" id="TIGR03519">
    <property type="entry name" value="T9SS_PorP_fam"/>
    <property type="match status" value="1"/>
</dbReference>
<name>A0A382R173_9ZZZZ</name>
<gene>
    <name evidence="1" type="ORF">METZ01_LOCUS343682</name>
</gene>
<feature type="non-terminal residue" evidence="1">
    <location>
        <position position="196"/>
    </location>
</feature>